<name>A0AAE9SND6_9VIBR</name>
<dbReference type="RefSeq" id="WP_255944451.1">
    <property type="nucleotide sequence ID" value="NZ_CP050469.1"/>
</dbReference>
<evidence type="ECO:0000256" key="1">
    <source>
        <dbReference type="SAM" id="Coils"/>
    </source>
</evidence>
<evidence type="ECO:0008006" key="4">
    <source>
        <dbReference type="Google" id="ProtNLM"/>
    </source>
</evidence>
<geneLocation type="plasmid" evidence="2 3">
    <name>unnamed1</name>
</geneLocation>
<organism evidence="2 3">
    <name type="scientific">Vibrio campbellii</name>
    <dbReference type="NCBI Taxonomy" id="680"/>
    <lineage>
        <taxon>Bacteria</taxon>
        <taxon>Pseudomonadati</taxon>
        <taxon>Pseudomonadota</taxon>
        <taxon>Gammaproteobacteria</taxon>
        <taxon>Vibrionales</taxon>
        <taxon>Vibrionaceae</taxon>
        <taxon>Vibrio</taxon>
    </lineage>
</organism>
<reference evidence="2" key="1">
    <citation type="submission" date="2020-03" db="EMBL/GenBank/DDBJ databases">
        <title>Five strains of Vibrio campbellii isolated from Mariana Trench.</title>
        <authorList>
            <person name="Liang J."/>
            <person name="Zhang X.-H."/>
        </authorList>
    </citation>
    <scope>NUCLEOTIDE SEQUENCE</scope>
    <source>
        <strain evidence="2">LJC014</strain>
        <plasmid evidence="2">unnamed1</plasmid>
    </source>
</reference>
<proteinExistence type="predicted"/>
<evidence type="ECO:0000313" key="3">
    <source>
        <dbReference type="Proteomes" id="UP001058687"/>
    </source>
</evidence>
<protein>
    <recommendedName>
        <fullName evidence="4">MACPF domain-containing protein</fullName>
    </recommendedName>
</protein>
<keyword evidence="1" id="KW-0175">Coiled coil</keyword>
<dbReference type="AlphaFoldDB" id="A0AAE9SND6"/>
<feature type="coiled-coil region" evidence="1">
    <location>
        <begin position="356"/>
        <end position="390"/>
    </location>
</feature>
<accession>A0AAE9SND6</accession>
<keyword evidence="2" id="KW-0614">Plasmid</keyword>
<sequence>MFNSEIENPLYAVTIGSHIKSYDNNFKPSVIDSNISSMISQVEKHDRMSGTSSYVYSDKMNQGSFGISGSYGVSGVSKFEASASAYVGNAAANSSKSVEVTYSALSVCGVEYVDFEKLTVPQFLSGLKKGCRQSALGALDCYNAVNKECNDLDVSLSDALTSDKNQYPTIHDLLQKWVKASDEFCRDYGDGLVVGIAWGAMGGVHFKMTATDEDNSWKYGGQANFSYAGLDKSVSLQAIYDGSKSDQEANVTATCTSFVSGNALSDQVQEWFTKFSETALQQLNDVHVLVEAPNMNITSGAPEIPEFVTPKPSEDVANKVGSLKNLDDLHIYAKAKAYEEAKAKNSELTFEEFLKQSEKESNLSGLEKAKEQVKENNINTLDNIESLNQKEILIKKTEVMDTAEIKRPIKGNSDDHIPLGVWIAHWSNLIPWLAQGYCNSIEDLDTSESIKARVMLQDFQTLSRIYHIAHASGIKYIKRKDRSLPLVKTAALADNFDHVAALMQDGKTLSEAYHSLSDPAALIYQYWNENTFLRNAELGLGFVRNHKSILSPTSGGNDNRTVYKLETIAFNGRNYDAFSQAYKVLPLPTPDREIWAFGPEKGLLSSAYDTEAVFSKSGGLVKAMNFTPDQESKTLHSKDGKITLYPIRFNAAAGIENWKGMSSSTNIGADHGLEKSLQHLEEGLRELSAWTYSSANWPENWDDKAAYHQTKIKKQYVGLIEEPKNT</sequence>
<evidence type="ECO:0000313" key="2">
    <source>
        <dbReference type="EMBL" id="UTZ29856.1"/>
    </source>
</evidence>
<gene>
    <name evidence="2" type="ORF">HB761_24670</name>
</gene>
<dbReference type="EMBL" id="CP050469">
    <property type="protein sequence ID" value="UTZ29856.1"/>
    <property type="molecule type" value="Genomic_DNA"/>
</dbReference>
<dbReference type="Proteomes" id="UP001058687">
    <property type="component" value="Plasmid unnamed1"/>
</dbReference>